<comment type="pathway">
    <text evidence="2">Lipid metabolism; sphingolipid metabolism.</text>
</comment>
<comment type="pathway">
    <text evidence="3">Sphingolipid metabolism.</text>
</comment>
<dbReference type="Gene3D" id="3.90.550.10">
    <property type="entry name" value="Spore Coat Polysaccharide Biosynthesis Protein SpsA, Chain A"/>
    <property type="match status" value="1"/>
</dbReference>
<dbReference type="InterPro" id="IPR029044">
    <property type="entry name" value="Nucleotide-diphossugar_trans"/>
</dbReference>
<dbReference type="PANTHER" id="PTHR12726">
    <property type="entry name" value="CERAMIDE GLUCOSYLTRANSFERASE"/>
    <property type="match status" value="1"/>
</dbReference>
<evidence type="ECO:0000256" key="6">
    <source>
        <dbReference type="ARBA" id="ARBA00022692"/>
    </source>
</evidence>
<organism evidence="10 11">
    <name type="scientific">Citrobacter tructae</name>
    <dbReference type="NCBI Taxonomy" id="2562449"/>
    <lineage>
        <taxon>Bacteria</taxon>
        <taxon>Pseudomonadati</taxon>
        <taxon>Pseudomonadota</taxon>
        <taxon>Gammaproteobacteria</taxon>
        <taxon>Enterobacterales</taxon>
        <taxon>Enterobacteriaceae</taxon>
        <taxon>Citrobacter</taxon>
    </lineage>
</organism>
<keyword evidence="8 9" id="KW-0472">Membrane</keyword>
<dbReference type="Proteomes" id="UP000296284">
    <property type="component" value="Chromosome"/>
</dbReference>
<keyword evidence="5 10" id="KW-0808">Transferase</keyword>
<keyword evidence="11" id="KW-1185">Reference proteome</keyword>
<evidence type="ECO:0000256" key="2">
    <source>
        <dbReference type="ARBA" id="ARBA00004760"/>
    </source>
</evidence>
<name>A0ABX5T249_9ENTR</name>
<evidence type="ECO:0000256" key="7">
    <source>
        <dbReference type="ARBA" id="ARBA00022989"/>
    </source>
</evidence>
<accession>A0ABX5T249</accession>
<keyword evidence="4" id="KW-0328">Glycosyltransferase</keyword>
<evidence type="ECO:0000256" key="3">
    <source>
        <dbReference type="ARBA" id="ARBA00004991"/>
    </source>
</evidence>
<keyword evidence="7 9" id="KW-1133">Transmembrane helix</keyword>
<dbReference type="Pfam" id="PF13506">
    <property type="entry name" value="Glyco_transf_21"/>
    <property type="match status" value="1"/>
</dbReference>
<evidence type="ECO:0000256" key="4">
    <source>
        <dbReference type="ARBA" id="ARBA00022676"/>
    </source>
</evidence>
<feature type="transmembrane region" description="Helical" evidence="9">
    <location>
        <begin position="288"/>
        <end position="313"/>
    </location>
</feature>
<dbReference type="SUPFAM" id="SSF53448">
    <property type="entry name" value="Nucleotide-diphospho-sugar transferases"/>
    <property type="match status" value="1"/>
</dbReference>
<dbReference type="EMBL" id="CP038469">
    <property type="protein sequence ID" value="QBX79398.1"/>
    <property type="molecule type" value="Genomic_DNA"/>
</dbReference>
<evidence type="ECO:0000256" key="8">
    <source>
        <dbReference type="ARBA" id="ARBA00023136"/>
    </source>
</evidence>
<sequence length="374" mass="41720">MLLIALLWLFILLFKLFFALKMLRAAHRHCGGDLHTVMVMQPILSGDPALESVLASTVGQLRGAAFLWLIDDDDAEAARVTQRLQVRYPQQHITVLSFPQAPEGVNPKLFKLEQARAQVTRDVILVLDDDAVLSAESLCNMLDALTESTLVTALPWYHAADNLPSRLLAQFVNDNSALTYLPLLPFSPPLTLNGMCYAIHGKTLASAGGFAPVLRHLTDDLAMATLLTRHGVRIVQSAAAVRVQTSVADAKRYFRQMHRWFLFATLLMHEKSAAINLAIFLLQGLHPLLLWTLVILAFGGATQTALLLGVLAIRHLALRYVQRAVAAEIPSHPLLSLLSELLQPFHLLNALVNRTIYWRSRRYRVFSNDWFTSL</sequence>
<proteinExistence type="predicted"/>
<evidence type="ECO:0000313" key="11">
    <source>
        <dbReference type="Proteomes" id="UP000296284"/>
    </source>
</evidence>
<protein>
    <submittedName>
        <fullName evidence="10">Glycosyl transferase</fullName>
    </submittedName>
</protein>
<dbReference type="PANTHER" id="PTHR12726:SF0">
    <property type="entry name" value="CERAMIDE GLUCOSYLTRANSFERASE"/>
    <property type="match status" value="1"/>
</dbReference>
<dbReference type="RefSeq" id="WP_135321483.1">
    <property type="nucleotide sequence ID" value="NZ_CP038469.1"/>
</dbReference>
<reference evidence="10 11" key="1">
    <citation type="submission" date="2019-03" db="EMBL/GenBank/DDBJ databases">
        <title>Complete genome sequence of Citrobacter sp. SNU WT2 isolated from diseased rainbow trout.</title>
        <authorList>
            <person name="Oh W.T."/>
            <person name="Park S.C."/>
        </authorList>
    </citation>
    <scope>NUCLEOTIDE SEQUENCE [LARGE SCALE GENOMIC DNA]</scope>
    <source>
        <strain evidence="10 11">SNU WT2</strain>
    </source>
</reference>
<gene>
    <name evidence="10" type="ORF">E4Z61_03065</name>
</gene>
<evidence type="ECO:0000313" key="10">
    <source>
        <dbReference type="EMBL" id="QBX79398.1"/>
    </source>
</evidence>
<evidence type="ECO:0000256" key="1">
    <source>
        <dbReference type="ARBA" id="ARBA00004141"/>
    </source>
</evidence>
<evidence type="ECO:0000256" key="5">
    <source>
        <dbReference type="ARBA" id="ARBA00022679"/>
    </source>
</evidence>
<keyword evidence="6 9" id="KW-0812">Transmembrane</keyword>
<evidence type="ECO:0000256" key="9">
    <source>
        <dbReference type="SAM" id="Phobius"/>
    </source>
</evidence>
<feature type="transmembrane region" description="Helical" evidence="9">
    <location>
        <begin position="260"/>
        <end position="282"/>
    </location>
</feature>
<comment type="subcellular location">
    <subcellularLocation>
        <location evidence="1">Membrane</location>
        <topology evidence="1">Multi-pass membrane protein</topology>
    </subcellularLocation>
</comment>
<dbReference type="GO" id="GO:0016740">
    <property type="term" value="F:transferase activity"/>
    <property type="evidence" value="ECO:0007669"/>
    <property type="project" value="UniProtKB-KW"/>
</dbReference>
<dbReference type="InterPro" id="IPR025993">
    <property type="entry name" value="Ceramide_glucosylTrfase"/>
</dbReference>